<dbReference type="PROSITE" id="PS50173">
    <property type="entry name" value="UMUC"/>
    <property type="match status" value="1"/>
</dbReference>
<dbReference type="PROSITE" id="PS50172">
    <property type="entry name" value="BRCT"/>
    <property type="match status" value="1"/>
</dbReference>
<evidence type="ECO:0000313" key="20">
    <source>
        <dbReference type="EMBL" id="PWN31108.1"/>
    </source>
</evidence>
<keyword evidence="8" id="KW-0479">Metal-binding</keyword>
<feature type="compositionally biased region" description="Pro residues" evidence="17">
    <location>
        <begin position="985"/>
        <end position="997"/>
    </location>
</feature>
<evidence type="ECO:0000256" key="6">
    <source>
        <dbReference type="ARBA" id="ARBA00022679"/>
    </source>
</evidence>
<dbReference type="SUPFAM" id="SSF56672">
    <property type="entry name" value="DNA/RNA polymerases"/>
    <property type="match status" value="1"/>
</dbReference>
<evidence type="ECO:0000259" key="19">
    <source>
        <dbReference type="PROSITE" id="PS50173"/>
    </source>
</evidence>
<evidence type="ECO:0000313" key="21">
    <source>
        <dbReference type="Proteomes" id="UP000245884"/>
    </source>
</evidence>
<dbReference type="Gene3D" id="1.20.58.1280">
    <property type="entry name" value="DNA repair protein Rev1, C-terminal domain"/>
    <property type="match status" value="1"/>
</dbReference>
<evidence type="ECO:0000256" key="2">
    <source>
        <dbReference type="ARBA" id="ARBA00004123"/>
    </source>
</evidence>
<dbReference type="Gene3D" id="6.10.250.1490">
    <property type="match status" value="1"/>
</dbReference>
<dbReference type="GO" id="GO:0070987">
    <property type="term" value="P:error-free translesion synthesis"/>
    <property type="evidence" value="ECO:0007669"/>
    <property type="project" value="UniProtKB-ARBA"/>
</dbReference>
<evidence type="ECO:0000256" key="3">
    <source>
        <dbReference type="ARBA" id="ARBA00010945"/>
    </source>
</evidence>
<feature type="compositionally biased region" description="Low complexity" evidence="17">
    <location>
        <begin position="1068"/>
        <end position="1085"/>
    </location>
</feature>
<evidence type="ECO:0000256" key="9">
    <source>
        <dbReference type="ARBA" id="ARBA00022763"/>
    </source>
</evidence>
<feature type="coiled-coil region" evidence="16">
    <location>
        <begin position="112"/>
        <end position="139"/>
    </location>
</feature>
<dbReference type="InterPro" id="IPR053848">
    <property type="entry name" value="IMS_HHH_1"/>
</dbReference>
<dbReference type="Gene3D" id="1.10.150.20">
    <property type="entry name" value="5' to 3' exonuclease, C-terminal subdomain"/>
    <property type="match status" value="1"/>
</dbReference>
<dbReference type="Pfam" id="PF14377">
    <property type="entry name" value="UBM"/>
    <property type="match status" value="2"/>
</dbReference>
<dbReference type="STRING" id="1569628.A0A316V277"/>
<dbReference type="FunFam" id="3.30.1490.100:FF:000001">
    <property type="entry name" value="DNA repair protein REV1"/>
    <property type="match status" value="1"/>
</dbReference>
<dbReference type="EMBL" id="KZ819662">
    <property type="protein sequence ID" value="PWN31108.1"/>
    <property type="molecule type" value="Genomic_DNA"/>
</dbReference>
<protein>
    <recommendedName>
        <fullName evidence="4">DNA repair protein REV1</fullName>
    </recommendedName>
    <alternativeName>
        <fullName evidence="15">Reversionless protein 1</fullName>
    </alternativeName>
</protein>
<keyword evidence="12" id="KW-0234">DNA repair</keyword>
<evidence type="ECO:0000256" key="16">
    <source>
        <dbReference type="SAM" id="Coils"/>
    </source>
</evidence>
<dbReference type="Gene3D" id="6.10.250.1630">
    <property type="match status" value="1"/>
</dbReference>
<feature type="compositionally biased region" description="Low complexity" evidence="17">
    <location>
        <begin position="72"/>
        <end position="86"/>
    </location>
</feature>
<dbReference type="InterPro" id="IPR043502">
    <property type="entry name" value="DNA/RNA_pol_sf"/>
</dbReference>
<dbReference type="GO" id="GO:0042276">
    <property type="term" value="P:error-prone translesion synthesis"/>
    <property type="evidence" value="ECO:0007669"/>
    <property type="project" value="TreeGrafter"/>
</dbReference>
<feature type="region of interest" description="Disordered" evidence="17">
    <location>
        <begin position="1"/>
        <end position="94"/>
    </location>
</feature>
<organism evidence="20 21">
    <name type="scientific">Jaminaea rosea</name>
    <dbReference type="NCBI Taxonomy" id="1569628"/>
    <lineage>
        <taxon>Eukaryota</taxon>
        <taxon>Fungi</taxon>
        <taxon>Dikarya</taxon>
        <taxon>Basidiomycota</taxon>
        <taxon>Ustilaginomycotina</taxon>
        <taxon>Exobasidiomycetes</taxon>
        <taxon>Microstromatales</taxon>
        <taxon>Microstromatales incertae sedis</taxon>
        <taxon>Jaminaea</taxon>
    </lineage>
</organism>
<feature type="compositionally biased region" description="Pro residues" evidence="17">
    <location>
        <begin position="939"/>
        <end position="955"/>
    </location>
</feature>
<comment type="subcellular location">
    <subcellularLocation>
        <location evidence="2">Nucleus</location>
    </subcellularLocation>
</comment>
<dbReference type="Pfam" id="PF00817">
    <property type="entry name" value="IMS"/>
    <property type="match status" value="1"/>
</dbReference>
<feature type="region of interest" description="Disordered" evidence="17">
    <location>
        <begin position="879"/>
        <end position="1141"/>
    </location>
</feature>
<dbReference type="InterPro" id="IPR001357">
    <property type="entry name" value="BRCT_dom"/>
</dbReference>
<keyword evidence="7" id="KW-0548">Nucleotidyltransferase</keyword>
<feature type="region of interest" description="Disordered" evidence="17">
    <location>
        <begin position="1173"/>
        <end position="1195"/>
    </location>
</feature>
<dbReference type="PANTHER" id="PTHR45990:SF1">
    <property type="entry name" value="DNA REPAIR PROTEIN REV1"/>
    <property type="match status" value="1"/>
</dbReference>
<dbReference type="InterPro" id="IPR031991">
    <property type="entry name" value="Rev1_C"/>
</dbReference>
<evidence type="ECO:0000256" key="5">
    <source>
        <dbReference type="ARBA" id="ARBA00022634"/>
    </source>
</evidence>
<dbReference type="Gene3D" id="3.30.70.270">
    <property type="match status" value="1"/>
</dbReference>
<dbReference type="InterPro" id="IPR001126">
    <property type="entry name" value="UmuC"/>
</dbReference>
<evidence type="ECO:0000259" key="18">
    <source>
        <dbReference type="PROSITE" id="PS50172"/>
    </source>
</evidence>
<keyword evidence="13" id="KW-0539">Nucleus</keyword>
<comment type="cofactor">
    <cofactor evidence="1">
        <name>Mg(2+)</name>
        <dbReference type="ChEBI" id="CHEBI:18420"/>
    </cofactor>
</comment>
<dbReference type="GO" id="GO:0003887">
    <property type="term" value="F:DNA-directed DNA polymerase activity"/>
    <property type="evidence" value="ECO:0007669"/>
    <property type="project" value="InterPro"/>
</dbReference>
<name>A0A316V277_9BASI</name>
<evidence type="ECO:0000256" key="7">
    <source>
        <dbReference type="ARBA" id="ARBA00022695"/>
    </source>
</evidence>
<sequence>MKTRARPDSSPPAASFSQKSGTSSFGGEDAGFLEALAAIPLTQSDGSQKAESADASSPRRKRLRFASPPSPSSSSPPIDASPSASPEKAAQPDYMQSTTYDALRFGDFSTYMRNKRAKLKVQEAQLKEQEDALRAAAAKYRDGSDNAHQSSPPPPPIFKGCTIYITGHTEPPYQELRRLIVLHGGNFMAYLDQKKPVTHIVASNLTPKKREEFREYKVVRPEWVMESIRAGRKLAWHNFRVEADAGGAIGSERLPVGVAANEGRQDGFLAAPASISAPKQSGYLAGATPWGRAVAQKKLTGFTVAENKKAAPAPAPARPPSPPRQPTPPRSPSPSREPSSPPPRISPSRPATPDTSSPITASQEEWLSTLETPPRPKPETPRKDFEALVGTDPVSKSAALAHPYASRSANTTAARLMASPSWRERNTATSESFLSGYFAKSRLHYLSTWKGELKDLVSQALKDAGREDDHLQPLPKGASRVIMHIDFDSFFVSVGLRHRPDLKDKPVVVCHSGSHEGTSSTSEIASCNYVARSFGVHNGWSLGRARQLCPHVQPIPYDFEGYKDVSIQFYSLLLAYADAIEAVSVDEALVDVSRLLQSMRSGGATLEDDDERKVLLNAYRGHVSSQGERWTEEKQLAEALRDEIRRRTGCEASIGIGANTLQARLATRHAKPGGSYHLEPAALDDFLSNLDIDDLQGVGYSTRHRFQALFGTANIAELKRAASVSQFMSELGPKLGRQVWDKMHGIDRAELEGTKQRQSVGAAVNYAIRFKSQEEAERFVRNLSEEVANRLAGYKLKGKQANVTIMVRDPAAPVEAPKFLGHGVCDVHNRSCALTGPGGGATNEQELIFKAAWKLIKGLNADPRELRGIGISCTKLEPTEPGVIKAKPGQRLLNFASAPVTPSKLPRRVDVDEDDESNEEEEHSALTPGPSALRSQRQPSPPTSPTKPPLEPAMPMPSLVDSPARPVEAPPQLPLPTRSQSLEPTPRPPLPPPPTRAPAPRQVALNLHRLPTPFDRAAATRRGVGPGKNAPPAGPALPLPTMSQLDPSVLGELPPSIRDEVLRESRRMATTRSAAAAAATGMSRSLSASPSKRQLAAMKGGTGTSPSSQRLLQFPAIARNPPAPLRLEKDKPASSTHSDPSTISASQLLALGIDAGVFAALPSSVQRETLLAHSREARGKDARSVAGKRHQEMSLADERRLDAEKARGALDVDDERTYLTAMPVAGREEAKATEEGEQALPSILRRWSFEDVHSLLTSWVQRYATRAPRPNDVNRFTRFLVGSISADGIPGSRMCDLEKVQSLLRGWEETVDTEVDKTVEAAVQGWKEALHGVRTEVNAATRARFGGRLKL</sequence>
<dbReference type="InterPro" id="IPR017961">
    <property type="entry name" value="DNA_pol_Y-fam_little_finger"/>
</dbReference>
<dbReference type="Gene3D" id="3.30.1490.100">
    <property type="entry name" value="DNA polymerase, Y-family, little finger domain"/>
    <property type="match status" value="1"/>
</dbReference>
<gene>
    <name evidence="20" type="ORF">BDZ90DRAFT_230106</name>
</gene>
<dbReference type="GeneID" id="37027162"/>
<keyword evidence="11" id="KW-0238">DNA-binding</keyword>
<feature type="region of interest" description="Disordered" evidence="17">
    <location>
        <begin position="307"/>
        <end position="384"/>
    </location>
</feature>
<dbReference type="CDD" id="cd01701">
    <property type="entry name" value="PolY_Rev1"/>
    <property type="match status" value="1"/>
</dbReference>
<evidence type="ECO:0000256" key="4">
    <source>
        <dbReference type="ARBA" id="ARBA00020399"/>
    </source>
</evidence>
<dbReference type="InterPro" id="IPR036775">
    <property type="entry name" value="DNA_pol_Y-fam_lit_finger_sf"/>
</dbReference>
<dbReference type="Proteomes" id="UP000245884">
    <property type="component" value="Unassembled WGS sequence"/>
</dbReference>
<feature type="compositionally biased region" description="Pro residues" evidence="17">
    <location>
        <begin position="313"/>
        <end position="332"/>
    </location>
</feature>
<evidence type="ECO:0000256" key="14">
    <source>
        <dbReference type="ARBA" id="ARBA00058985"/>
    </source>
</evidence>
<reference evidence="20 21" key="1">
    <citation type="journal article" date="2018" name="Mol. Biol. Evol.">
        <title>Broad Genomic Sampling Reveals a Smut Pathogenic Ancestry of the Fungal Clade Ustilaginomycotina.</title>
        <authorList>
            <person name="Kijpornyongpan T."/>
            <person name="Mondo S.J."/>
            <person name="Barry K."/>
            <person name="Sandor L."/>
            <person name="Lee J."/>
            <person name="Lipzen A."/>
            <person name="Pangilinan J."/>
            <person name="LaButti K."/>
            <person name="Hainaut M."/>
            <person name="Henrissat B."/>
            <person name="Grigoriev I.V."/>
            <person name="Spatafora J.W."/>
            <person name="Aime M.C."/>
        </authorList>
    </citation>
    <scope>NUCLEOTIDE SEQUENCE [LARGE SCALE GENOMIC DNA]</scope>
    <source>
        <strain evidence="20 21">MCA 5214</strain>
    </source>
</reference>
<feature type="compositionally biased region" description="Polar residues" evidence="17">
    <location>
        <begin position="41"/>
        <end position="50"/>
    </location>
</feature>
<dbReference type="FunFam" id="3.40.50.10190:FF:000011">
    <property type="entry name" value="DNA repair protein REV1"/>
    <property type="match status" value="1"/>
</dbReference>
<dbReference type="Pfam" id="PF16589">
    <property type="entry name" value="BRCT_2"/>
    <property type="match status" value="1"/>
</dbReference>
<evidence type="ECO:0000256" key="15">
    <source>
        <dbReference type="ARBA" id="ARBA00081902"/>
    </source>
</evidence>
<dbReference type="RefSeq" id="XP_025365720.1">
    <property type="nucleotide sequence ID" value="XM_025505339.1"/>
</dbReference>
<keyword evidence="6" id="KW-0808">Transferase</keyword>
<dbReference type="InterPro" id="IPR036420">
    <property type="entry name" value="BRCT_dom_sf"/>
</dbReference>
<evidence type="ECO:0000256" key="17">
    <source>
        <dbReference type="SAM" id="MobiDB-lite"/>
    </source>
</evidence>
<dbReference type="GO" id="GO:0003684">
    <property type="term" value="F:damaged DNA binding"/>
    <property type="evidence" value="ECO:0007669"/>
    <property type="project" value="InterPro"/>
</dbReference>
<dbReference type="Pfam" id="PF16727">
    <property type="entry name" value="REV1_C"/>
    <property type="match status" value="1"/>
</dbReference>
<keyword evidence="21" id="KW-1185">Reference proteome</keyword>
<dbReference type="SMART" id="SM00292">
    <property type="entry name" value="BRCT"/>
    <property type="match status" value="1"/>
</dbReference>
<feature type="compositionally biased region" description="Polar residues" evidence="17">
    <location>
        <begin position="354"/>
        <end position="370"/>
    </location>
</feature>
<feature type="compositionally biased region" description="Basic and acidic residues" evidence="17">
    <location>
        <begin position="374"/>
        <end position="384"/>
    </location>
</feature>
<feature type="compositionally biased region" description="Basic and acidic residues" evidence="17">
    <location>
        <begin position="1057"/>
        <end position="1067"/>
    </location>
</feature>
<feature type="compositionally biased region" description="Acidic residues" evidence="17">
    <location>
        <begin position="911"/>
        <end position="922"/>
    </location>
</feature>
<accession>A0A316V277</accession>
<dbReference type="InterPro" id="IPR025527">
    <property type="entry name" value="HUWE1/Rev1_UBM"/>
</dbReference>
<dbReference type="Gene3D" id="3.40.50.10190">
    <property type="entry name" value="BRCT domain"/>
    <property type="match status" value="1"/>
</dbReference>
<evidence type="ECO:0000256" key="8">
    <source>
        <dbReference type="ARBA" id="ARBA00022723"/>
    </source>
</evidence>
<comment type="similarity">
    <text evidence="3">Belongs to the DNA polymerase type-Y family.</text>
</comment>
<evidence type="ECO:0000256" key="1">
    <source>
        <dbReference type="ARBA" id="ARBA00001946"/>
    </source>
</evidence>
<evidence type="ECO:0000256" key="10">
    <source>
        <dbReference type="ARBA" id="ARBA00022842"/>
    </source>
</evidence>
<feature type="domain" description="BRCT" evidence="18">
    <location>
        <begin position="153"/>
        <end position="241"/>
    </location>
</feature>
<dbReference type="Pfam" id="PF21999">
    <property type="entry name" value="IMS_HHH_1"/>
    <property type="match status" value="1"/>
</dbReference>
<dbReference type="Pfam" id="PF11799">
    <property type="entry name" value="IMS_C"/>
    <property type="match status" value="1"/>
</dbReference>
<dbReference type="PANTHER" id="PTHR45990">
    <property type="entry name" value="DNA REPAIR PROTEIN REV1"/>
    <property type="match status" value="1"/>
</dbReference>
<dbReference type="InterPro" id="IPR038401">
    <property type="entry name" value="Rev1_C_sf"/>
</dbReference>
<evidence type="ECO:0000256" key="11">
    <source>
        <dbReference type="ARBA" id="ARBA00023125"/>
    </source>
</evidence>
<dbReference type="Gene3D" id="3.40.1170.60">
    <property type="match status" value="1"/>
</dbReference>
<dbReference type="GO" id="GO:0017125">
    <property type="term" value="F:deoxycytidyl transferase activity"/>
    <property type="evidence" value="ECO:0007669"/>
    <property type="project" value="TreeGrafter"/>
</dbReference>
<dbReference type="SUPFAM" id="SSF100879">
    <property type="entry name" value="Lesion bypass DNA polymerase (Y-family), little finger domain"/>
    <property type="match status" value="1"/>
</dbReference>
<feature type="compositionally biased region" description="Polar residues" evidence="17">
    <location>
        <begin position="15"/>
        <end position="25"/>
    </location>
</feature>
<keyword evidence="10" id="KW-0460">Magnesium</keyword>
<comment type="function">
    <text evidence="14">Deoxycytidyl transferase involved in DNA repair. Transfers a dCMP residue from dCTP to the 3'-end of a DNA primer in a template-dependent reaction. May assist in the first step in the bypass of abasic lesions by the insertion of a nucleotide opposite the lesion. Required for normal induction of mutations by physical and chemical agents. Involved in mitochondrial DNA mutagenesis.</text>
</comment>
<proteinExistence type="inferred from homology"/>
<dbReference type="OrthoDB" id="427711at2759"/>
<dbReference type="GO" id="GO:0005634">
    <property type="term" value="C:nucleus"/>
    <property type="evidence" value="ECO:0007669"/>
    <property type="project" value="UniProtKB-SubCell"/>
</dbReference>
<keyword evidence="5" id="KW-0237">DNA synthesis</keyword>
<dbReference type="CDD" id="cd17719">
    <property type="entry name" value="BRCT_Rev1"/>
    <property type="match status" value="1"/>
</dbReference>
<dbReference type="SUPFAM" id="SSF52113">
    <property type="entry name" value="BRCT domain"/>
    <property type="match status" value="1"/>
</dbReference>
<dbReference type="GO" id="GO:0006281">
    <property type="term" value="P:DNA repair"/>
    <property type="evidence" value="ECO:0007669"/>
    <property type="project" value="UniProtKB-KW"/>
</dbReference>
<keyword evidence="9" id="KW-0227">DNA damage</keyword>
<dbReference type="GO" id="GO:0046872">
    <property type="term" value="F:metal ion binding"/>
    <property type="evidence" value="ECO:0007669"/>
    <property type="project" value="UniProtKB-KW"/>
</dbReference>
<dbReference type="InterPro" id="IPR043128">
    <property type="entry name" value="Rev_trsase/Diguanyl_cyclase"/>
</dbReference>
<keyword evidence="16" id="KW-0175">Coiled coil</keyword>
<feature type="domain" description="UmuC" evidence="19">
    <location>
        <begin position="482"/>
        <end position="699"/>
    </location>
</feature>
<evidence type="ECO:0000256" key="13">
    <source>
        <dbReference type="ARBA" id="ARBA00023242"/>
    </source>
</evidence>
<evidence type="ECO:0000256" key="12">
    <source>
        <dbReference type="ARBA" id="ARBA00023204"/>
    </source>
</evidence>